<dbReference type="RefSeq" id="WP_115025928.1">
    <property type="nucleotide sequence ID" value="NZ_UGHZ01000001.1"/>
</dbReference>
<evidence type="ECO:0000313" key="2">
    <source>
        <dbReference type="EMBL" id="STP09182.1"/>
    </source>
</evidence>
<organism evidence="2 3">
    <name type="scientific">Helicobacter cinaedi</name>
    <dbReference type="NCBI Taxonomy" id="213"/>
    <lineage>
        <taxon>Bacteria</taxon>
        <taxon>Pseudomonadati</taxon>
        <taxon>Campylobacterota</taxon>
        <taxon>Epsilonproteobacteria</taxon>
        <taxon>Campylobacterales</taxon>
        <taxon>Helicobacteraceae</taxon>
        <taxon>Helicobacter</taxon>
    </lineage>
</organism>
<dbReference type="Proteomes" id="UP000255335">
    <property type="component" value="Unassembled WGS sequence"/>
</dbReference>
<protein>
    <submittedName>
        <fullName evidence="2">Uncharacterized protein</fullName>
    </submittedName>
</protein>
<evidence type="ECO:0000256" key="1">
    <source>
        <dbReference type="SAM" id="Phobius"/>
    </source>
</evidence>
<sequence>MDFVARLSVVLLPLFIGWSSIVEDRTSREFFSIVVFILSWIVFVYVVNILCDIRDSLKVI</sequence>
<evidence type="ECO:0000313" key="3">
    <source>
        <dbReference type="Proteomes" id="UP000255335"/>
    </source>
</evidence>
<proteinExistence type="predicted"/>
<accession>A0A377JQ71</accession>
<name>A0A377JQ71_9HELI</name>
<reference evidence="2 3" key="1">
    <citation type="submission" date="2018-06" db="EMBL/GenBank/DDBJ databases">
        <authorList>
            <consortium name="Pathogen Informatics"/>
            <person name="Doyle S."/>
        </authorList>
    </citation>
    <scope>NUCLEOTIDE SEQUENCE [LARGE SCALE GENOMIC DNA]</scope>
    <source>
        <strain evidence="2 3">NCTC12221</strain>
    </source>
</reference>
<keyword evidence="1" id="KW-0472">Membrane</keyword>
<feature type="transmembrane region" description="Helical" evidence="1">
    <location>
        <begin position="29"/>
        <end position="51"/>
    </location>
</feature>
<keyword evidence="1" id="KW-0812">Transmembrane</keyword>
<dbReference type="AlphaFoldDB" id="A0A377JQ71"/>
<gene>
    <name evidence="2" type="ORF">NCTC12221_00617</name>
</gene>
<dbReference type="EMBL" id="UGHZ01000001">
    <property type="protein sequence ID" value="STP09182.1"/>
    <property type="molecule type" value="Genomic_DNA"/>
</dbReference>
<keyword evidence="1" id="KW-1133">Transmembrane helix</keyword>